<name>A0A9Q0HYH3_9POAL</name>
<keyword evidence="2" id="KW-0808">Transferase</keyword>
<reference evidence="3" key="1">
    <citation type="journal article" date="2022" name="Cell">
        <title>Repeat-based holocentromeres influence genome architecture and karyotype evolution.</title>
        <authorList>
            <person name="Hofstatter P.G."/>
            <person name="Thangavel G."/>
            <person name="Lux T."/>
            <person name="Neumann P."/>
            <person name="Vondrak T."/>
            <person name="Novak P."/>
            <person name="Zhang M."/>
            <person name="Costa L."/>
            <person name="Castellani M."/>
            <person name="Scott A."/>
            <person name="Toegelov H."/>
            <person name="Fuchs J."/>
            <person name="Mata-Sucre Y."/>
            <person name="Dias Y."/>
            <person name="Vanzela A.L.L."/>
            <person name="Huettel B."/>
            <person name="Almeida C.C.S."/>
            <person name="Simkova H."/>
            <person name="Souza G."/>
            <person name="Pedrosa-Harand A."/>
            <person name="Macas J."/>
            <person name="Mayer K.F.X."/>
            <person name="Houben A."/>
            <person name="Marques A."/>
        </authorList>
    </citation>
    <scope>NUCLEOTIDE SEQUENCE</scope>
    <source>
        <strain evidence="3">RhyBre1mFocal</strain>
    </source>
</reference>
<proteinExistence type="inferred from homology"/>
<dbReference type="Gene3D" id="3.40.50.2000">
    <property type="entry name" value="Glycogen Phosphorylase B"/>
    <property type="match status" value="3"/>
</dbReference>
<dbReference type="PANTHER" id="PTHR48047">
    <property type="entry name" value="GLYCOSYLTRANSFERASE"/>
    <property type="match status" value="1"/>
</dbReference>
<dbReference type="SUPFAM" id="SSF53756">
    <property type="entry name" value="UDP-Glycosyltransferase/glycogen phosphorylase"/>
    <property type="match status" value="1"/>
</dbReference>
<comment type="caution">
    <text evidence="3">The sequence shown here is derived from an EMBL/GenBank/DDBJ whole genome shotgun (WGS) entry which is preliminary data.</text>
</comment>
<sequence>MASSNDFQINSNNVNTKKWRVFLFPFFARGHLIPMTDFANLLSTSHPDIEPTMVVTPGNTKFITSSLGKSNSSTQQPVQIITYPFPSIGLKPDVETIGIGKSAESSAIDGAFHMARPGQEEVIQHYKPDAVIADMKFPWIAAIAAELRIPCLFFTCPKIRIPVLELPPFVLAEEDNCAQYVECMMKTLADVFGVVVNTFRGLELKFCEELEKTLARRAYFVGPVSVSCAMDEHSVLDRGGEGATDCLRWLDNKEERSVVLVSFGSQSYFRSMQLHELAMGLEESGQNFLWVVRGVDQSEEWMPEGWEERIGNRGLVVKGWAPQVAILAHAAIGAFVTHCGWNSILEGTAAGLPMLTWPLAHDQFINEKLLVDVVGCAARLWEGGKRSTTDMKSELVPRTVIAQAVSQFMEPKGEYSSVHCKARELGAVARSAMAKGGSSASDLSRLISDLINAMQSKTCQ</sequence>
<dbReference type="InterPro" id="IPR002213">
    <property type="entry name" value="UDP_glucos_trans"/>
</dbReference>
<dbReference type="GO" id="GO:0035251">
    <property type="term" value="F:UDP-glucosyltransferase activity"/>
    <property type="evidence" value="ECO:0007669"/>
    <property type="project" value="TreeGrafter"/>
</dbReference>
<comment type="similarity">
    <text evidence="1">Belongs to the UDP-glycosyltransferase family.</text>
</comment>
<dbReference type="Proteomes" id="UP001151287">
    <property type="component" value="Unassembled WGS sequence"/>
</dbReference>
<evidence type="ECO:0000256" key="1">
    <source>
        <dbReference type="ARBA" id="ARBA00009995"/>
    </source>
</evidence>
<accession>A0A9Q0HYH3</accession>
<evidence type="ECO:0008006" key="5">
    <source>
        <dbReference type="Google" id="ProtNLM"/>
    </source>
</evidence>
<dbReference type="FunFam" id="3.40.50.2000:FF:000063">
    <property type="entry name" value="Glycosyltransferase"/>
    <property type="match status" value="1"/>
</dbReference>
<gene>
    <name evidence="3" type="ORF">LUZ63_003203</name>
</gene>
<dbReference type="CDD" id="cd03784">
    <property type="entry name" value="GT1_Gtf-like"/>
    <property type="match status" value="1"/>
</dbReference>
<dbReference type="EMBL" id="JAMQYH010000001">
    <property type="protein sequence ID" value="KAJ1703424.1"/>
    <property type="molecule type" value="Genomic_DNA"/>
</dbReference>
<dbReference type="OrthoDB" id="603405at2759"/>
<evidence type="ECO:0000256" key="2">
    <source>
        <dbReference type="ARBA" id="ARBA00022679"/>
    </source>
</evidence>
<keyword evidence="4" id="KW-1185">Reference proteome</keyword>
<dbReference type="Pfam" id="PF00201">
    <property type="entry name" value="UDPGT"/>
    <property type="match status" value="1"/>
</dbReference>
<dbReference type="PANTHER" id="PTHR48047:SF19">
    <property type="entry name" value="GLYCOSYLTRANSFERASE"/>
    <property type="match status" value="1"/>
</dbReference>
<evidence type="ECO:0000313" key="4">
    <source>
        <dbReference type="Proteomes" id="UP001151287"/>
    </source>
</evidence>
<evidence type="ECO:0000313" key="3">
    <source>
        <dbReference type="EMBL" id="KAJ1703424.1"/>
    </source>
</evidence>
<protein>
    <recommendedName>
        <fullName evidence="5">Glycosyltransferase</fullName>
    </recommendedName>
</protein>
<dbReference type="AlphaFoldDB" id="A0A9Q0HYH3"/>
<organism evidence="3 4">
    <name type="scientific">Rhynchospora breviuscula</name>
    <dbReference type="NCBI Taxonomy" id="2022672"/>
    <lineage>
        <taxon>Eukaryota</taxon>
        <taxon>Viridiplantae</taxon>
        <taxon>Streptophyta</taxon>
        <taxon>Embryophyta</taxon>
        <taxon>Tracheophyta</taxon>
        <taxon>Spermatophyta</taxon>
        <taxon>Magnoliopsida</taxon>
        <taxon>Liliopsida</taxon>
        <taxon>Poales</taxon>
        <taxon>Cyperaceae</taxon>
        <taxon>Cyperoideae</taxon>
        <taxon>Rhynchosporeae</taxon>
        <taxon>Rhynchospora</taxon>
    </lineage>
</organism>